<accession>A0ABR3A914</accession>
<proteinExistence type="predicted"/>
<comment type="caution">
    <text evidence="1">The sequence shown here is derived from an EMBL/GenBank/DDBJ whole genome shotgun (WGS) entry which is preliminary data.</text>
</comment>
<protein>
    <submittedName>
        <fullName evidence="1">Uncharacterized protein</fullName>
    </submittedName>
</protein>
<dbReference type="EMBL" id="JBBXMP010000006">
    <property type="protein sequence ID" value="KAL0070457.1"/>
    <property type="molecule type" value="Genomic_DNA"/>
</dbReference>
<gene>
    <name evidence="1" type="ORF">AAF712_002289</name>
</gene>
<evidence type="ECO:0000313" key="2">
    <source>
        <dbReference type="Proteomes" id="UP001437256"/>
    </source>
</evidence>
<sequence>MPKMYINDDWSCRYLNVFATRVVADEWWGAVFTSTNLLYSNSIVRVTPQFYTHDTTRANIAYSVTDASAAKQFLGKVIFTLLPDHDERAFPLIKPGPEPITDYISNTWFYIRSKVDRSIYWHCNRDGVIVVSRTSNTRFLVRTTKRTFDGKVIVNSDNINISLAAGKLSLSIADLGNLQVKRKADTSKFGDFNSGYNINGCGRISADELPATATVKADDNSGEVWELVMNGRVFKGVLGPNAKIP</sequence>
<dbReference type="Proteomes" id="UP001437256">
    <property type="component" value="Unassembled WGS sequence"/>
</dbReference>
<reference evidence="1 2" key="1">
    <citation type="submission" date="2024-05" db="EMBL/GenBank/DDBJ databases">
        <title>A draft genome resource for the thread blight pathogen Marasmius tenuissimus strain MS-2.</title>
        <authorList>
            <person name="Yulfo-Soto G.E."/>
            <person name="Baruah I.K."/>
            <person name="Amoako-Attah I."/>
            <person name="Bukari Y."/>
            <person name="Meinhardt L.W."/>
            <person name="Bailey B.A."/>
            <person name="Cohen S.P."/>
        </authorList>
    </citation>
    <scope>NUCLEOTIDE SEQUENCE [LARGE SCALE GENOMIC DNA]</scope>
    <source>
        <strain evidence="1 2">MS-2</strain>
    </source>
</reference>
<evidence type="ECO:0000313" key="1">
    <source>
        <dbReference type="EMBL" id="KAL0070457.1"/>
    </source>
</evidence>
<organism evidence="1 2">
    <name type="scientific">Marasmius tenuissimus</name>
    <dbReference type="NCBI Taxonomy" id="585030"/>
    <lineage>
        <taxon>Eukaryota</taxon>
        <taxon>Fungi</taxon>
        <taxon>Dikarya</taxon>
        <taxon>Basidiomycota</taxon>
        <taxon>Agaricomycotina</taxon>
        <taxon>Agaricomycetes</taxon>
        <taxon>Agaricomycetidae</taxon>
        <taxon>Agaricales</taxon>
        <taxon>Marasmiineae</taxon>
        <taxon>Marasmiaceae</taxon>
        <taxon>Marasmius</taxon>
    </lineage>
</organism>
<keyword evidence="2" id="KW-1185">Reference proteome</keyword>
<name>A0ABR3A914_9AGAR</name>